<dbReference type="GO" id="GO:0004519">
    <property type="term" value="F:endonuclease activity"/>
    <property type="evidence" value="ECO:0007669"/>
    <property type="project" value="UniProtKB-KW"/>
</dbReference>
<keyword evidence="1" id="KW-0378">Hydrolase</keyword>
<name>A0A0G0YUA2_9BACT</name>
<reference evidence="1 2" key="1">
    <citation type="journal article" date="2015" name="Nature">
        <title>rRNA introns, odd ribosomes, and small enigmatic genomes across a large radiation of phyla.</title>
        <authorList>
            <person name="Brown C.T."/>
            <person name="Hug L.A."/>
            <person name="Thomas B.C."/>
            <person name="Sharon I."/>
            <person name="Castelle C.J."/>
            <person name="Singh A."/>
            <person name="Wilkins M.J."/>
            <person name="Williams K.H."/>
            <person name="Banfield J.F."/>
        </authorList>
    </citation>
    <scope>NUCLEOTIDE SEQUENCE [LARGE SCALE GENOMIC DNA]</scope>
</reference>
<dbReference type="Proteomes" id="UP000034753">
    <property type="component" value="Unassembled WGS sequence"/>
</dbReference>
<protein>
    <submittedName>
        <fullName evidence="1">HNH endonuclease</fullName>
    </submittedName>
</protein>
<comment type="caution">
    <text evidence="1">The sequence shown here is derived from an EMBL/GenBank/DDBJ whole genome shotgun (WGS) entry which is preliminary data.</text>
</comment>
<keyword evidence="1" id="KW-0540">Nuclease</keyword>
<gene>
    <name evidence="1" type="ORF">UU67_C0028G0016</name>
</gene>
<organism evidence="1 2">
    <name type="scientific">Candidatus Daviesbacteria bacterium GW2011_GWB1_41_5</name>
    <dbReference type="NCBI Taxonomy" id="1618429"/>
    <lineage>
        <taxon>Bacteria</taxon>
        <taxon>Candidatus Daviesiibacteriota</taxon>
    </lineage>
</organism>
<dbReference type="AlphaFoldDB" id="A0A0G0YUA2"/>
<accession>A0A0G0YUA2</accession>
<keyword evidence="1" id="KW-0255">Endonuclease</keyword>
<proteinExistence type="predicted"/>
<evidence type="ECO:0000313" key="2">
    <source>
        <dbReference type="Proteomes" id="UP000034753"/>
    </source>
</evidence>
<evidence type="ECO:0000313" key="1">
    <source>
        <dbReference type="EMBL" id="KKS13261.1"/>
    </source>
</evidence>
<sequence length="115" mass="13388">MPDKRKYADRAEYLKRAVAKRRRKLREMAIKYKGGECILCGYSKCNWAFDLHHIHGEDKGFGLSADGLTRSWEKTREEADKCILVCANCHREIHAGIVQLPREILDEKRGELRET</sequence>
<dbReference type="EMBL" id="LCBN01000028">
    <property type="protein sequence ID" value="KKS13261.1"/>
    <property type="molecule type" value="Genomic_DNA"/>
</dbReference>